<reference evidence="2 3" key="1">
    <citation type="submission" date="2021-07" db="EMBL/GenBank/DDBJ databases">
        <title>Whole Genome Sequence of Nocardia Iowensis.</title>
        <authorList>
            <person name="Lamm A."/>
            <person name="Collins-Fairclough A.M."/>
            <person name="Bunk B."/>
            <person name="Sproer C."/>
        </authorList>
    </citation>
    <scope>NUCLEOTIDE SEQUENCE [LARGE SCALE GENOMIC DNA]</scope>
    <source>
        <strain evidence="2 3">NRRL 5646</strain>
    </source>
</reference>
<organism evidence="2 3">
    <name type="scientific">Nocardia iowensis</name>
    <dbReference type="NCBI Taxonomy" id="204891"/>
    <lineage>
        <taxon>Bacteria</taxon>
        <taxon>Bacillati</taxon>
        <taxon>Actinomycetota</taxon>
        <taxon>Actinomycetes</taxon>
        <taxon>Mycobacteriales</taxon>
        <taxon>Nocardiaceae</taxon>
        <taxon>Nocardia</taxon>
    </lineage>
</organism>
<proteinExistence type="predicted"/>
<evidence type="ECO:0000259" key="1">
    <source>
        <dbReference type="Pfam" id="PF18007"/>
    </source>
</evidence>
<name>A0ABX8RNB8_NOCIO</name>
<protein>
    <submittedName>
        <fullName evidence="2">DUF5593 domain-containing protein</fullName>
    </submittedName>
</protein>
<evidence type="ECO:0000313" key="3">
    <source>
        <dbReference type="Proteomes" id="UP000694257"/>
    </source>
</evidence>
<dbReference type="Pfam" id="PF18007">
    <property type="entry name" value="Rv3651-like_N"/>
    <property type="match status" value="1"/>
</dbReference>
<sequence length="341" mass="38233">MTGGGVPEHKLSEHDWLLIEALGRTRTGRSEVPTVVADGPKVKDWASLLRVRRELHAAAPQRIVEVVQSCAETGEFVAHRESGLVVVGVPIRCAFDEVHGVQVWAGPDDVRLPERPRVAAWDWQADTELAHHGPGLEELVFARAPEDVRVIRTPPEAFGRMVRFEGRIDYFEMVGTLDGRHQSAVDMIGDDDLVRSFQMVTRADPVARRIRALMREFTDAVPAQPDVDMTMLRAVSQRADEGVGFIWLSSGLIYEWTRIPTPPLDRWGIERPTVHPDDLADFRTACADLAEERAADAAARHLRLRVRFTDTDWIPVRAELLPVLPAESGHGLIRVWRELAN</sequence>
<keyword evidence="3" id="KW-1185">Reference proteome</keyword>
<evidence type="ECO:0000313" key="2">
    <source>
        <dbReference type="EMBL" id="QXN90801.1"/>
    </source>
</evidence>
<accession>A0ABX8RNB8</accession>
<dbReference type="Proteomes" id="UP000694257">
    <property type="component" value="Chromosome"/>
</dbReference>
<feature type="domain" description="Rv3651-like N-terminal" evidence="1">
    <location>
        <begin position="15"/>
        <end position="114"/>
    </location>
</feature>
<dbReference type="RefSeq" id="WP_218471668.1">
    <property type="nucleotide sequence ID" value="NZ_BAABJN010000006.1"/>
</dbReference>
<dbReference type="InterPro" id="IPR041458">
    <property type="entry name" value="Rv3651-like_N"/>
</dbReference>
<gene>
    <name evidence="2" type="ORF">KV110_36430</name>
</gene>
<dbReference type="EMBL" id="CP078145">
    <property type="protein sequence ID" value="QXN90801.1"/>
    <property type="molecule type" value="Genomic_DNA"/>
</dbReference>